<dbReference type="EMBL" id="ACEA01000017">
    <property type="protein sequence ID" value="EEG24181.1"/>
    <property type="molecule type" value="Genomic_DNA"/>
</dbReference>
<accession>C0DTY3</accession>
<evidence type="ECO:0000313" key="2">
    <source>
        <dbReference type="Proteomes" id="UP000005837"/>
    </source>
</evidence>
<dbReference type="AlphaFoldDB" id="C0DTY3"/>
<sequence length="73" mass="7986">MFMYCVGFDFSLKTAMAKQQPDNCISPISGNGYPAVLYSASFYSELNLNQYSVVSLCRTICTVCGSSPCPDFC</sequence>
<organism evidence="1 2">
    <name type="scientific">Eikenella corrodens ATCC 23834</name>
    <dbReference type="NCBI Taxonomy" id="546274"/>
    <lineage>
        <taxon>Bacteria</taxon>
        <taxon>Pseudomonadati</taxon>
        <taxon>Pseudomonadota</taxon>
        <taxon>Betaproteobacteria</taxon>
        <taxon>Neisseriales</taxon>
        <taxon>Neisseriaceae</taxon>
        <taxon>Eikenella</taxon>
    </lineage>
</organism>
<reference evidence="1 2" key="1">
    <citation type="submission" date="2009-01" db="EMBL/GenBank/DDBJ databases">
        <authorList>
            <person name="Fulton L."/>
            <person name="Clifton S."/>
            <person name="Chinwalla A.T."/>
            <person name="Mitreva M."/>
            <person name="Sodergren E."/>
            <person name="Weinstock G."/>
            <person name="Clifton S."/>
            <person name="Dooling D.J."/>
            <person name="Fulton B."/>
            <person name="Minx P."/>
            <person name="Pepin K.H."/>
            <person name="Johnson M."/>
            <person name="Bhonagiri V."/>
            <person name="Nash W.E."/>
            <person name="Mardis E.R."/>
            <person name="Wilson R.K."/>
        </authorList>
    </citation>
    <scope>NUCLEOTIDE SEQUENCE [LARGE SCALE GENOMIC DNA]</scope>
    <source>
        <strain evidence="1 2">ATCC 23834</strain>
    </source>
</reference>
<name>C0DTY3_EIKCO</name>
<gene>
    <name evidence="1" type="ORF">EIKCOROL_00814</name>
</gene>
<dbReference type="HOGENOM" id="CLU_2698810_0_0_4"/>
<evidence type="ECO:0000313" key="1">
    <source>
        <dbReference type="EMBL" id="EEG24181.1"/>
    </source>
</evidence>
<comment type="caution">
    <text evidence="1">The sequence shown here is derived from an EMBL/GenBank/DDBJ whole genome shotgun (WGS) entry which is preliminary data.</text>
</comment>
<dbReference type="Proteomes" id="UP000005837">
    <property type="component" value="Unassembled WGS sequence"/>
</dbReference>
<proteinExistence type="predicted"/>
<protein>
    <submittedName>
        <fullName evidence="1">Uncharacterized protein</fullName>
    </submittedName>
</protein>